<evidence type="ECO:0000313" key="1">
    <source>
        <dbReference type="EMBL" id="KAK6640502.1"/>
    </source>
</evidence>
<dbReference type="EMBL" id="JAWJWF010000001">
    <property type="protein sequence ID" value="KAK6640502.1"/>
    <property type="molecule type" value="Genomic_DNA"/>
</dbReference>
<comment type="caution">
    <text evidence="1">The sequence shown here is derived from an EMBL/GenBank/DDBJ whole genome shotgun (WGS) entry which is preliminary data.</text>
</comment>
<sequence>MRTRERRHGSSGCPGCLMVNLKRRQMEADDDDDYGDDEEEEEEDILMASSSMFALSVRSSPSTGTASLSRKGKKFGEIVIPRCYFHPFWVDSCDFDGGGGGDGGTSPAHIRERSCNTHTNRQEYDLTSVVIPANQSKKKKKTTESEFSVGCSAFSSNLPVAVVGDVCSTSANNMLQHADMALHQFDVLEGKVQSSVTFRHGFLVSGLARSHVIEQTEGMRYSSGSYSKTVLLERLLF</sequence>
<evidence type="ECO:0000313" key="2">
    <source>
        <dbReference type="Proteomes" id="UP001359485"/>
    </source>
</evidence>
<reference evidence="1 2" key="1">
    <citation type="submission" date="2023-09" db="EMBL/GenBank/DDBJ databases">
        <title>Genomes of two closely related lineages of the louse Polyplax serrata with different host specificities.</title>
        <authorList>
            <person name="Martinu J."/>
            <person name="Tarabai H."/>
            <person name="Stefka J."/>
            <person name="Hypsa V."/>
        </authorList>
    </citation>
    <scope>NUCLEOTIDE SEQUENCE [LARGE SCALE GENOMIC DNA]</scope>
    <source>
        <strain evidence="1">98ZLc_SE</strain>
    </source>
</reference>
<proteinExistence type="predicted"/>
<keyword evidence="2" id="KW-1185">Reference proteome</keyword>
<protein>
    <submittedName>
        <fullName evidence="1">Uncharacterized protein</fullName>
    </submittedName>
</protein>
<accession>A0ABR1BEJ6</accession>
<gene>
    <name evidence="1" type="ORF">RUM44_012197</name>
</gene>
<organism evidence="1 2">
    <name type="scientific">Polyplax serrata</name>
    <name type="common">Common mouse louse</name>
    <dbReference type="NCBI Taxonomy" id="468196"/>
    <lineage>
        <taxon>Eukaryota</taxon>
        <taxon>Metazoa</taxon>
        <taxon>Ecdysozoa</taxon>
        <taxon>Arthropoda</taxon>
        <taxon>Hexapoda</taxon>
        <taxon>Insecta</taxon>
        <taxon>Pterygota</taxon>
        <taxon>Neoptera</taxon>
        <taxon>Paraneoptera</taxon>
        <taxon>Psocodea</taxon>
        <taxon>Troctomorpha</taxon>
        <taxon>Phthiraptera</taxon>
        <taxon>Anoplura</taxon>
        <taxon>Polyplacidae</taxon>
        <taxon>Polyplax</taxon>
    </lineage>
</organism>
<dbReference type="Proteomes" id="UP001359485">
    <property type="component" value="Unassembled WGS sequence"/>
</dbReference>
<name>A0ABR1BEJ6_POLSC</name>